<dbReference type="AlphaFoldDB" id="A0A0N4VZG4"/>
<reference evidence="1 2" key="2">
    <citation type="submission" date="2018-11" db="EMBL/GenBank/DDBJ databases">
        <authorList>
            <consortium name="Pathogen Informatics"/>
        </authorList>
    </citation>
    <scope>NUCLEOTIDE SEQUENCE [LARGE SCALE GENOMIC DNA]</scope>
    <source>
        <strain evidence="1 2">MHpl1</strain>
    </source>
</reference>
<accession>A0A0N4VZG4</accession>
<proteinExistence type="predicted"/>
<dbReference type="STRING" id="6290.A0A0N4VZG4"/>
<dbReference type="WBParaSite" id="HPLM_0000268601-mRNA-1">
    <property type="protein sequence ID" value="HPLM_0000268601-mRNA-1"/>
    <property type="gene ID" value="HPLM_0000268601"/>
</dbReference>
<protein>
    <submittedName>
        <fullName evidence="3">BPI2 domain-containing protein</fullName>
    </submittedName>
</protein>
<name>A0A0N4VZG4_HAEPC</name>
<evidence type="ECO:0000313" key="2">
    <source>
        <dbReference type="Proteomes" id="UP000268014"/>
    </source>
</evidence>
<evidence type="ECO:0000313" key="1">
    <source>
        <dbReference type="EMBL" id="VDO16248.1"/>
    </source>
</evidence>
<reference evidence="3" key="1">
    <citation type="submission" date="2017-02" db="UniProtKB">
        <authorList>
            <consortium name="WormBaseParasite"/>
        </authorList>
    </citation>
    <scope>IDENTIFICATION</scope>
</reference>
<gene>
    <name evidence="1" type="ORF">HPLM_LOCUS2680</name>
</gene>
<organism evidence="3">
    <name type="scientific">Haemonchus placei</name>
    <name type="common">Barber's pole worm</name>
    <dbReference type="NCBI Taxonomy" id="6290"/>
    <lineage>
        <taxon>Eukaryota</taxon>
        <taxon>Metazoa</taxon>
        <taxon>Ecdysozoa</taxon>
        <taxon>Nematoda</taxon>
        <taxon>Chromadorea</taxon>
        <taxon>Rhabditida</taxon>
        <taxon>Rhabditina</taxon>
        <taxon>Rhabditomorpha</taxon>
        <taxon>Strongyloidea</taxon>
        <taxon>Trichostrongylidae</taxon>
        <taxon>Haemonchus</taxon>
    </lineage>
</organism>
<evidence type="ECO:0000313" key="3">
    <source>
        <dbReference type="WBParaSite" id="HPLM_0000268601-mRNA-1"/>
    </source>
</evidence>
<dbReference type="OrthoDB" id="10255543at2759"/>
<sequence length="77" mass="8813">MISQKAVDLLVEMSAPFVEDAIRLLLRRGIPTTSLFQFPTRNELLVVEEKFLRLEADIDFPVAYYYSPVAPKLRSSP</sequence>
<dbReference type="EMBL" id="UZAF01006208">
    <property type="protein sequence ID" value="VDO16248.1"/>
    <property type="molecule type" value="Genomic_DNA"/>
</dbReference>
<dbReference type="Proteomes" id="UP000268014">
    <property type="component" value="Unassembled WGS sequence"/>
</dbReference>
<keyword evidence="2" id="KW-1185">Reference proteome</keyword>